<evidence type="ECO:0000313" key="7">
    <source>
        <dbReference type="Proteomes" id="UP000268093"/>
    </source>
</evidence>
<feature type="region of interest" description="Disordered" evidence="5">
    <location>
        <begin position="181"/>
        <end position="270"/>
    </location>
</feature>
<reference evidence="6 7" key="1">
    <citation type="journal article" date="2018" name="New Phytol.">
        <title>Phylogenomics of Endogonaceae and evolution of mycorrhizas within Mucoromycota.</title>
        <authorList>
            <person name="Chang Y."/>
            <person name="Desiro A."/>
            <person name="Na H."/>
            <person name="Sandor L."/>
            <person name="Lipzen A."/>
            <person name="Clum A."/>
            <person name="Barry K."/>
            <person name="Grigoriev I.V."/>
            <person name="Martin F.M."/>
            <person name="Stajich J.E."/>
            <person name="Smith M.E."/>
            <person name="Bonito G."/>
            <person name="Spatafora J.W."/>
        </authorList>
    </citation>
    <scope>NUCLEOTIDE SEQUENCE [LARGE SCALE GENOMIC DNA]</scope>
    <source>
        <strain evidence="6 7">GMNB39</strain>
    </source>
</reference>
<keyword evidence="7" id="KW-1185">Reference proteome</keyword>
<dbReference type="GO" id="GO:0046872">
    <property type="term" value="F:metal ion binding"/>
    <property type="evidence" value="ECO:0007669"/>
    <property type="project" value="UniProtKB-KW"/>
</dbReference>
<gene>
    <name evidence="6" type="ORF">BC936DRAFT_142581</name>
</gene>
<keyword evidence="1" id="KW-0819">tRNA processing</keyword>
<dbReference type="EMBL" id="RBNI01023223">
    <property type="protein sequence ID" value="RUO96122.1"/>
    <property type="molecule type" value="Genomic_DNA"/>
</dbReference>
<dbReference type="GO" id="GO:0005655">
    <property type="term" value="C:nucleolar ribonuclease P complex"/>
    <property type="evidence" value="ECO:0007669"/>
    <property type="project" value="TreeGrafter"/>
</dbReference>
<dbReference type="InterPro" id="IPR007175">
    <property type="entry name" value="Rpr2/Snm1/Rpp21"/>
</dbReference>
<dbReference type="PANTHER" id="PTHR14742:SF0">
    <property type="entry name" value="RIBONUCLEASE P PROTEIN SUBUNIT P21"/>
    <property type="match status" value="1"/>
</dbReference>
<feature type="compositionally biased region" description="Basic and acidic residues" evidence="5">
    <location>
        <begin position="83"/>
        <end position="100"/>
    </location>
</feature>
<keyword evidence="2" id="KW-0479">Metal-binding</keyword>
<comment type="caution">
    <text evidence="6">The sequence shown here is derived from an EMBL/GenBank/DDBJ whole genome shotgun (WGS) entry which is preliminary data.</text>
</comment>
<evidence type="ECO:0000256" key="1">
    <source>
        <dbReference type="ARBA" id="ARBA00022694"/>
    </source>
</evidence>
<dbReference type="AlphaFoldDB" id="A0A433A048"/>
<keyword evidence="3" id="KW-0862">Zinc</keyword>
<evidence type="ECO:0000313" key="6">
    <source>
        <dbReference type="EMBL" id="RUO96122.1"/>
    </source>
</evidence>
<feature type="compositionally biased region" description="Basic residues" evidence="5">
    <location>
        <begin position="72"/>
        <end position="82"/>
    </location>
</feature>
<organism evidence="6 7">
    <name type="scientific">Jimgerdemannia flammicorona</name>
    <dbReference type="NCBI Taxonomy" id="994334"/>
    <lineage>
        <taxon>Eukaryota</taxon>
        <taxon>Fungi</taxon>
        <taxon>Fungi incertae sedis</taxon>
        <taxon>Mucoromycota</taxon>
        <taxon>Mucoromycotina</taxon>
        <taxon>Endogonomycetes</taxon>
        <taxon>Endogonales</taxon>
        <taxon>Endogonaceae</taxon>
        <taxon>Jimgerdemannia</taxon>
    </lineage>
</organism>
<dbReference type="OrthoDB" id="438080at2759"/>
<proteinExistence type="inferred from homology"/>
<evidence type="ECO:0000256" key="2">
    <source>
        <dbReference type="ARBA" id="ARBA00022723"/>
    </source>
</evidence>
<feature type="compositionally biased region" description="Low complexity" evidence="5">
    <location>
        <begin position="207"/>
        <end position="226"/>
    </location>
</feature>
<dbReference type="Gene3D" id="6.20.50.20">
    <property type="match status" value="1"/>
</dbReference>
<feature type="compositionally biased region" description="Low complexity" evidence="5">
    <location>
        <begin position="182"/>
        <end position="198"/>
    </location>
</feature>
<sequence>MADTTHLNFLWSAAHELFAACPQLSAYYINRFQHLADTKDLNLADAVRRQYCQHCSALFAPGVNCRVEIESKRKRKTKKGKRVAKEGKREAGDLGEKKETTTTPNVTLTDHRMNNLSRHIIRFTPLDSTTTTATRSGTPLSSKLHRSQHRNIIVYHCHTCGRMTHFPGSSVTHASLALPCHSTPSVTPSASSSTTASTRKATQYPFTTPTPTPSTSATASTPSSPADARKLKNKKKKLDLQSLLAKEKGRDKGTGAGGSESGLVGFLSSL</sequence>
<comment type="similarity">
    <text evidence="4">Belongs to the eukaryotic/archaeal RNase P protein component 4 family.</text>
</comment>
<protein>
    <submittedName>
        <fullName evidence="6">RNAse P Rpr2/Rpp21/SNM1 subunit domain-containing protein</fullName>
    </submittedName>
</protein>
<evidence type="ECO:0000256" key="4">
    <source>
        <dbReference type="ARBA" id="ARBA00038402"/>
    </source>
</evidence>
<dbReference type="Proteomes" id="UP000268093">
    <property type="component" value="Unassembled WGS sequence"/>
</dbReference>
<dbReference type="GO" id="GO:0008033">
    <property type="term" value="P:tRNA processing"/>
    <property type="evidence" value="ECO:0007669"/>
    <property type="project" value="UniProtKB-KW"/>
</dbReference>
<dbReference type="PANTHER" id="PTHR14742">
    <property type="entry name" value="RIBONUCLEASE P SUBUNIT P21"/>
    <property type="match status" value="1"/>
</dbReference>
<dbReference type="Pfam" id="PF04032">
    <property type="entry name" value="Rpr2"/>
    <property type="match status" value="1"/>
</dbReference>
<evidence type="ECO:0000256" key="3">
    <source>
        <dbReference type="ARBA" id="ARBA00022833"/>
    </source>
</evidence>
<evidence type="ECO:0000256" key="5">
    <source>
        <dbReference type="SAM" id="MobiDB-lite"/>
    </source>
</evidence>
<accession>A0A433A048</accession>
<feature type="region of interest" description="Disordered" evidence="5">
    <location>
        <begin position="72"/>
        <end position="107"/>
    </location>
</feature>
<name>A0A433A048_9FUNG</name>